<dbReference type="EMBL" id="JBFAKC010000014">
    <property type="protein sequence ID" value="MEV0711176.1"/>
    <property type="molecule type" value="Genomic_DNA"/>
</dbReference>
<feature type="domain" description="UspA" evidence="4">
    <location>
        <begin position="158"/>
        <end position="295"/>
    </location>
</feature>
<comment type="similarity">
    <text evidence="1">Belongs to the universal stress protein A family.</text>
</comment>
<dbReference type="RefSeq" id="WP_357787418.1">
    <property type="nucleotide sequence ID" value="NZ_JBFAKC010000014.1"/>
</dbReference>
<dbReference type="Pfam" id="PF00582">
    <property type="entry name" value="Usp"/>
    <property type="match status" value="2"/>
</dbReference>
<evidence type="ECO:0000256" key="2">
    <source>
        <dbReference type="ARBA" id="ARBA00022741"/>
    </source>
</evidence>
<keyword evidence="3" id="KW-0067">ATP-binding</keyword>
<accession>A0ABV3G0H2</accession>
<evidence type="ECO:0000259" key="4">
    <source>
        <dbReference type="Pfam" id="PF00582"/>
    </source>
</evidence>
<organism evidence="5 6">
    <name type="scientific">Nocardia aurea</name>
    <dbReference type="NCBI Taxonomy" id="2144174"/>
    <lineage>
        <taxon>Bacteria</taxon>
        <taxon>Bacillati</taxon>
        <taxon>Actinomycetota</taxon>
        <taxon>Actinomycetes</taxon>
        <taxon>Mycobacteriales</taxon>
        <taxon>Nocardiaceae</taxon>
        <taxon>Nocardia</taxon>
    </lineage>
</organism>
<feature type="domain" description="UspA" evidence="4">
    <location>
        <begin position="17"/>
        <end position="147"/>
    </location>
</feature>
<dbReference type="Proteomes" id="UP001551695">
    <property type="component" value="Unassembled WGS sequence"/>
</dbReference>
<dbReference type="Gene3D" id="3.40.50.620">
    <property type="entry name" value="HUPs"/>
    <property type="match status" value="2"/>
</dbReference>
<dbReference type="InterPro" id="IPR006015">
    <property type="entry name" value="Universal_stress_UspA"/>
</dbReference>
<reference evidence="5 6" key="1">
    <citation type="submission" date="2024-06" db="EMBL/GenBank/DDBJ databases">
        <title>The Natural Products Discovery Center: Release of the First 8490 Sequenced Strains for Exploring Actinobacteria Biosynthetic Diversity.</title>
        <authorList>
            <person name="Kalkreuter E."/>
            <person name="Kautsar S.A."/>
            <person name="Yang D."/>
            <person name="Bader C.D."/>
            <person name="Teijaro C.N."/>
            <person name="Fluegel L."/>
            <person name="Davis C.M."/>
            <person name="Simpson J.R."/>
            <person name="Lauterbach L."/>
            <person name="Steele A.D."/>
            <person name="Gui C."/>
            <person name="Meng S."/>
            <person name="Li G."/>
            <person name="Viehrig K."/>
            <person name="Ye F."/>
            <person name="Su P."/>
            <person name="Kiefer A.F."/>
            <person name="Nichols A."/>
            <person name="Cepeda A.J."/>
            <person name="Yan W."/>
            <person name="Fan B."/>
            <person name="Jiang Y."/>
            <person name="Adhikari A."/>
            <person name="Zheng C.-J."/>
            <person name="Schuster L."/>
            <person name="Cowan T.M."/>
            <person name="Smanski M.J."/>
            <person name="Chevrette M.G."/>
            <person name="De Carvalho L.P.S."/>
            <person name="Shen B."/>
        </authorList>
    </citation>
    <scope>NUCLEOTIDE SEQUENCE [LARGE SCALE GENOMIC DNA]</scope>
    <source>
        <strain evidence="5 6">NPDC050403</strain>
    </source>
</reference>
<dbReference type="SUPFAM" id="SSF52402">
    <property type="entry name" value="Adenine nucleotide alpha hydrolases-like"/>
    <property type="match status" value="2"/>
</dbReference>
<dbReference type="InterPro" id="IPR014729">
    <property type="entry name" value="Rossmann-like_a/b/a_fold"/>
</dbReference>
<keyword evidence="2" id="KW-0547">Nucleotide-binding</keyword>
<keyword evidence="6" id="KW-1185">Reference proteome</keyword>
<comment type="caution">
    <text evidence="5">The sequence shown here is derived from an EMBL/GenBank/DDBJ whole genome shotgun (WGS) entry which is preliminary data.</text>
</comment>
<gene>
    <name evidence="5" type="ORF">AB0I48_26785</name>
</gene>
<proteinExistence type="inferred from homology"/>
<dbReference type="InterPro" id="IPR006016">
    <property type="entry name" value="UspA"/>
</dbReference>
<sequence length="297" mass="31136">MTRSDSVDPHSLASAPVVVGVDGTEASDAAVRWAATAAARRQRELVIVHGMDLDTDGFAVRSRERTTAIGESIVTEATRLAEQTDSPAPAITPRLESGDPGQLLVDCSESAHLVVLGGPTDSLGIGRLGSILLSVVSRARGAVVVVRAGESQAAPSAPVVVGIDGSPVSDAATGVAFREAAVASAPLIAVHSWADPYAGRFSRLLAASEEPVDVSAPDRALLAERLAGWRERYPSVELQRRVERGTPRDQLLSWSQTARLLVVGSRGRGRFARFMLGSTSATLVQRAKCPVMVVHPG</sequence>
<evidence type="ECO:0000313" key="5">
    <source>
        <dbReference type="EMBL" id="MEV0711176.1"/>
    </source>
</evidence>
<evidence type="ECO:0000256" key="1">
    <source>
        <dbReference type="ARBA" id="ARBA00008791"/>
    </source>
</evidence>
<name>A0ABV3G0H2_9NOCA</name>
<dbReference type="PANTHER" id="PTHR46268:SF27">
    <property type="entry name" value="UNIVERSAL STRESS PROTEIN RV2623"/>
    <property type="match status" value="1"/>
</dbReference>
<protein>
    <submittedName>
        <fullName evidence="5">Universal stress protein</fullName>
    </submittedName>
</protein>
<evidence type="ECO:0000256" key="3">
    <source>
        <dbReference type="ARBA" id="ARBA00022840"/>
    </source>
</evidence>
<evidence type="ECO:0000313" key="6">
    <source>
        <dbReference type="Proteomes" id="UP001551695"/>
    </source>
</evidence>
<dbReference type="PRINTS" id="PR01438">
    <property type="entry name" value="UNVRSLSTRESS"/>
</dbReference>
<dbReference type="PANTHER" id="PTHR46268">
    <property type="entry name" value="STRESS RESPONSE PROTEIN NHAX"/>
    <property type="match status" value="1"/>
</dbReference>